<dbReference type="InterPro" id="IPR003679">
    <property type="entry name" value="Amioglycoside_AcTrfase"/>
</dbReference>
<dbReference type="PANTHER" id="PTHR11104">
    <property type="entry name" value="AMINOGLYCOSIDE N3-ACETYLTRANSFERASE"/>
    <property type="match status" value="1"/>
</dbReference>
<evidence type="ECO:0000313" key="6">
    <source>
        <dbReference type="Proteomes" id="UP000654345"/>
    </source>
</evidence>
<comment type="caution">
    <text evidence="5">The sequence shown here is derived from an EMBL/GenBank/DDBJ whole genome shotgun (WGS) entry which is preliminary data.</text>
</comment>
<gene>
    <name evidence="5" type="primary">yokD</name>
    <name evidence="5" type="ORF">KSB_10230</name>
</gene>
<dbReference type="SUPFAM" id="SSF110710">
    <property type="entry name" value="TTHA0583/YokD-like"/>
    <property type="match status" value="1"/>
</dbReference>
<keyword evidence="2 4" id="KW-0808">Transferase</keyword>
<evidence type="ECO:0000256" key="4">
    <source>
        <dbReference type="RuleBase" id="RU365031"/>
    </source>
</evidence>
<dbReference type="PANTHER" id="PTHR11104:SF0">
    <property type="entry name" value="SPBETA PROPHAGE-DERIVED AMINOGLYCOSIDE N(3')-ACETYLTRANSFERASE-LIKE PROTEIN YOKD"/>
    <property type="match status" value="1"/>
</dbReference>
<dbReference type="Proteomes" id="UP000654345">
    <property type="component" value="Unassembled WGS sequence"/>
</dbReference>
<dbReference type="EMBL" id="BNJG01000001">
    <property type="protein sequence ID" value="GHO52548.1"/>
    <property type="molecule type" value="Genomic_DNA"/>
</dbReference>
<comment type="similarity">
    <text evidence="1 4">Belongs to the antibiotic N-acetyltransferase family.</text>
</comment>
<evidence type="ECO:0000256" key="1">
    <source>
        <dbReference type="ARBA" id="ARBA00006383"/>
    </source>
</evidence>
<dbReference type="Pfam" id="PF02522">
    <property type="entry name" value="Antibiotic_NAT"/>
    <property type="match status" value="1"/>
</dbReference>
<dbReference type="RefSeq" id="WP_307811642.1">
    <property type="nucleotide sequence ID" value="NZ_BNJG01000001.1"/>
</dbReference>
<proteinExistence type="inferred from homology"/>
<reference evidence="5 6" key="1">
    <citation type="journal article" date="2021" name="Int. J. Syst. Evol. Microbiol.">
        <title>Reticulibacter mediterranei gen. nov., sp. nov., within the new family Reticulibacteraceae fam. nov., and Ktedonospora formicarum gen. nov., sp. nov., Ktedonobacter robiniae sp. nov., Dictyobacter formicarum sp. nov. and Dictyobacter arantiisoli sp. nov., belonging to the class Ktedonobacteria.</title>
        <authorList>
            <person name="Yabe S."/>
            <person name="Zheng Y."/>
            <person name="Wang C.M."/>
            <person name="Sakai Y."/>
            <person name="Abe K."/>
            <person name="Yokota A."/>
            <person name="Donadio S."/>
            <person name="Cavaletti L."/>
            <person name="Monciardini P."/>
        </authorList>
    </citation>
    <scope>NUCLEOTIDE SEQUENCE [LARGE SCALE GENOMIC DNA]</scope>
    <source>
        <strain evidence="5 6">SOSP1-30</strain>
    </source>
</reference>
<keyword evidence="6" id="KW-1185">Reference proteome</keyword>
<dbReference type="InterPro" id="IPR028345">
    <property type="entry name" value="Antibiotic_NAT-like"/>
</dbReference>
<dbReference type="EC" id="2.3.1.-" evidence="4"/>
<evidence type="ECO:0000256" key="2">
    <source>
        <dbReference type="ARBA" id="ARBA00022679"/>
    </source>
</evidence>
<keyword evidence="3 4" id="KW-0012">Acyltransferase</keyword>
<protein>
    <recommendedName>
        <fullName evidence="4">Aminoglycoside N(3)-acetyltransferase</fullName>
        <ecNumber evidence="4">2.3.1.-</ecNumber>
    </recommendedName>
</protein>
<accession>A0ABQ3UIN6</accession>
<sequence>MSEHTMVQETPEPRTRQSLAHDLRQLGVQPGMTLLVHSSLSSLGWVCGGAVAVVQALMDVLTGEGTLIMPTQSGDLSDPTHWQRPPVPREWWPIIQETMPAYDPHLTPTRGMGAIVEVFRAHPDTLRSAHPNVSFAAWGKHAERIIAHHSLDYGLGEGSPLARMYELDGSILLLGVGYDSCTALHLAEYRAPGGSEIERAAPIIENGQRVWKTYRDIDIDSDIFPELGADFERSRAAIIGQVGSATCRLLRQRPLVNFGVEWLTHRRQANISTAK</sequence>
<comment type="catalytic activity">
    <reaction evidence="4">
        <text>a 2-deoxystreptamine antibiotic + acetyl-CoA = an N(3)-acetyl-2-deoxystreptamine antibiotic + CoA + H(+)</text>
        <dbReference type="Rhea" id="RHEA:12665"/>
        <dbReference type="ChEBI" id="CHEBI:15378"/>
        <dbReference type="ChEBI" id="CHEBI:57287"/>
        <dbReference type="ChEBI" id="CHEBI:57288"/>
        <dbReference type="ChEBI" id="CHEBI:57921"/>
        <dbReference type="ChEBI" id="CHEBI:77452"/>
        <dbReference type="EC" id="2.3.1.81"/>
    </reaction>
</comment>
<organism evidence="5 6">
    <name type="scientific">Ktedonobacter robiniae</name>
    <dbReference type="NCBI Taxonomy" id="2778365"/>
    <lineage>
        <taxon>Bacteria</taxon>
        <taxon>Bacillati</taxon>
        <taxon>Chloroflexota</taxon>
        <taxon>Ktedonobacteria</taxon>
        <taxon>Ktedonobacterales</taxon>
        <taxon>Ktedonobacteraceae</taxon>
        <taxon>Ktedonobacter</taxon>
    </lineage>
</organism>
<keyword evidence="4" id="KW-0046">Antibiotic resistance</keyword>
<name>A0ABQ3UIN6_9CHLR</name>
<evidence type="ECO:0000256" key="3">
    <source>
        <dbReference type="ARBA" id="ARBA00023315"/>
    </source>
</evidence>
<evidence type="ECO:0000313" key="5">
    <source>
        <dbReference type="EMBL" id="GHO52548.1"/>
    </source>
</evidence>